<keyword evidence="6" id="KW-1090">Inhibition of host innate immune response by virus</keyword>
<dbReference type="Pfam" id="PF02247">
    <property type="entry name" value="Como_LCP"/>
    <property type="match status" value="1"/>
</dbReference>
<evidence type="ECO:0000256" key="9">
    <source>
        <dbReference type="ARBA" id="ARBA00023060"/>
    </source>
</evidence>
<organismHost>
    <name type="scientific">Vigna unguiculata</name>
    <name type="common">Cowpea</name>
    <dbReference type="NCBI Taxonomy" id="3917"/>
</organismHost>
<dbReference type="GO" id="GO:0046740">
    <property type="term" value="P:transport of virus in host, cell to cell"/>
    <property type="evidence" value="ECO:0007669"/>
    <property type="project" value="InterPro"/>
</dbReference>
<evidence type="ECO:0000256" key="15">
    <source>
        <dbReference type="ARBA" id="ARBA00033402"/>
    </source>
</evidence>
<evidence type="ECO:0000256" key="10">
    <source>
        <dbReference type="ARBA" id="ARBA00023125"/>
    </source>
</evidence>
<comment type="function">
    <text evidence="1">Responsible for viral RNA2 accumulation. May function by recruiting the RNA1-encoded polyprotein that contains the replication protein to RNA2 and enable its replication.</text>
</comment>
<comment type="subunit">
    <text evidence="17">Interacts (via C-terminus) with the large capsid protein.</text>
</comment>
<keyword evidence="19" id="KW-0472">Membrane</keyword>
<dbReference type="GO" id="GO:0005198">
    <property type="term" value="F:structural molecule activity"/>
    <property type="evidence" value="ECO:0007669"/>
    <property type="project" value="InterPro"/>
</dbReference>
<dbReference type="EMBL" id="MT682298">
    <property type="protein sequence ID" value="QWC36215.1"/>
    <property type="molecule type" value="Genomic_RNA"/>
</dbReference>
<keyword evidence="7" id="KW-0547">Nucleotide-binding</keyword>
<organism evidence="20">
    <name type="scientific">Cowpea mosaic virus</name>
    <name type="common">CPMV</name>
    <dbReference type="NCBI Taxonomy" id="12264"/>
    <lineage>
        <taxon>Viruses</taxon>
        <taxon>Riboviria</taxon>
        <taxon>Orthornavirae</taxon>
        <taxon>Pisuviricota</taxon>
        <taxon>Pisoniviricetes</taxon>
        <taxon>Picornavirales</taxon>
        <taxon>Secoviridae</taxon>
        <taxon>Comovirinae</taxon>
        <taxon>Comovirus</taxon>
        <taxon>Comovirus vignae</taxon>
    </lineage>
</organism>
<dbReference type="GO" id="GO:0039617">
    <property type="term" value="C:T=3 icosahedral viral capsid"/>
    <property type="evidence" value="ECO:0007669"/>
    <property type="project" value="UniProtKB-KW"/>
</dbReference>
<keyword evidence="2" id="KW-0813">Transport</keyword>
<keyword evidence="12" id="KW-0899">Viral immunoevasion</keyword>
<accession>A0A8E8FV51</accession>
<feature type="transmembrane region" description="Helical" evidence="19">
    <location>
        <begin position="62"/>
        <end position="85"/>
    </location>
</feature>
<keyword evidence="9" id="KW-1142">T=3 icosahedral capsid protein</keyword>
<name>A0A8E8FV51_CPMV</name>
<proteinExistence type="predicted"/>
<evidence type="ECO:0000256" key="6">
    <source>
        <dbReference type="ARBA" id="ARBA00022632"/>
    </source>
</evidence>
<dbReference type="GO" id="GO:0044219">
    <property type="term" value="C:host cell plasmodesma"/>
    <property type="evidence" value="ECO:0007669"/>
    <property type="project" value="InterPro"/>
</dbReference>
<evidence type="ECO:0000256" key="3">
    <source>
        <dbReference type="ARBA" id="ARBA00022463"/>
    </source>
</evidence>
<evidence type="ECO:0000256" key="11">
    <source>
        <dbReference type="ARBA" id="ARBA00023134"/>
    </source>
</evidence>
<evidence type="ECO:0000256" key="1">
    <source>
        <dbReference type="ARBA" id="ARBA00003642"/>
    </source>
</evidence>
<keyword evidence="5" id="KW-0945">Host-virus interaction</keyword>
<keyword evidence="4" id="KW-0167">Capsid protein</keyword>
<keyword evidence="9" id="KW-0946">Virion</keyword>
<evidence type="ECO:0000256" key="18">
    <source>
        <dbReference type="ARBA" id="ARBA00046913"/>
    </source>
</evidence>
<dbReference type="GO" id="GO:0052170">
    <property type="term" value="P:symbiont-mediated suppression of host innate immune response"/>
    <property type="evidence" value="ECO:0007669"/>
    <property type="project" value="UniProtKB-KW"/>
</dbReference>
<dbReference type="GO" id="GO:0005525">
    <property type="term" value="F:GTP binding"/>
    <property type="evidence" value="ECO:0007669"/>
    <property type="project" value="UniProtKB-KW"/>
</dbReference>
<dbReference type="InterPro" id="IPR003182">
    <property type="entry name" value="RNA2_polyprotein"/>
</dbReference>
<comment type="function">
    <text evidence="16">Transports the viral genome to neighboring plant cells directly through plasmosdesmata, without any budding. The movement protein allows efficient cell to cell propagation, by bypassing the host cell wall barrier. Acts by forming a tubular structure at the host plasmodesmata, enlarging it enough to allow free passage of virion capsids. Binds to GTP and to single-stranded RNA and single-stranded DNA in a non-sequence-specific manner.</text>
</comment>
<evidence type="ECO:0000256" key="14">
    <source>
        <dbReference type="ARBA" id="ARBA00031918"/>
    </source>
</evidence>
<keyword evidence="8" id="KW-0694">RNA-binding</keyword>
<keyword evidence="19" id="KW-1133">Transmembrane helix</keyword>
<dbReference type="GO" id="GO:0003677">
    <property type="term" value="F:DNA binding"/>
    <property type="evidence" value="ECO:0007669"/>
    <property type="project" value="UniProtKB-KW"/>
</dbReference>
<evidence type="ECO:0000256" key="4">
    <source>
        <dbReference type="ARBA" id="ARBA00022561"/>
    </source>
</evidence>
<organismHost>
    <name type="scientific">Crotalaria juncea</name>
    <name type="common">Sunn hemp</name>
    <dbReference type="NCBI Taxonomy" id="3829"/>
</organismHost>
<comment type="subunit">
    <text evidence="18">Interacts with the large capsid protein.</text>
</comment>
<dbReference type="Pfam" id="PF02248">
    <property type="entry name" value="Como_SCP"/>
    <property type="match status" value="1"/>
</dbReference>
<evidence type="ECO:0000256" key="17">
    <source>
        <dbReference type="ARBA" id="ARBA00046473"/>
    </source>
</evidence>
<keyword evidence="10" id="KW-0238">DNA-binding</keyword>
<evidence type="ECO:0000256" key="5">
    <source>
        <dbReference type="ARBA" id="ARBA00022581"/>
    </source>
</evidence>
<dbReference type="GO" id="GO:0003723">
    <property type="term" value="F:RNA binding"/>
    <property type="evidence" value="ECO:0007669"/>
    <property type="project" value="UniProtKB-KW"/>
</dbReference>
<reference evidence="20" key="1">
    <citation type="submission" date="2020-06" db="EMBL/GenBank/DDBJ databases">
        <authorList>
            <person name="Knierim D."/>
            <person name="Margaria P."/>
            <person name="Menzel W."/>
            <person name="Winter S."/>
        </authorList>
    </citation>
    <scope>NUCLEOTIDE SEQUENCE</scope>
    <source>
        <strain evidence="20">DSMZ PV-0074</strain>
    </source>
</reference>
<evidence type="ECO:0000256" key="13">
    <source>
        <dbReference type="ARBA" id="ARBA00030233"/>
    </source>
</evidence>
<protein>
    <recommendedName>
        <fullName evidence="15">M RNA polyprotein</fullName>
    </recommendedName>
    <alternativeName>
        <fullName evidence="13">Middle component RNA polyprotein</fullName>
    </alternativeName>
    <alternativeName>
        <fullName evidence="14">P2</fullName>
    </alternativeName>
</protein>
<sequence length="1046" mass="116234">MFSFTEAKSKISLWTRSAAPLNNVYLSYSCRCGLGKRKLAGGCCSAPYITCYDSADFRRVQYLYFCLTRYCCLYFFLLLLADWFYKKSSIFFETEFSRGFRTWRKIVKLLYILPKFEMESIMSRGIPSGILEEKAIQFKRAKEGNKPLKDEIPKPEDMYVSHTSKWNVLRKMSQKTVDLSKAAAGMGFVNKHMLTGNILAQPTTVLDIPVTKDKTLAMASDFIRKENLKTSAIHIGAIEIIIQSFASPESDLMGGFLLVDSLHTDTANAIRSIFVAPMRGGRPVRVVTFPNTLAPVSCDLNNRFKLICSLPNCDIVQGSQVAEVSVNVAGCATSIEKSHTPSQLYTEEFEKEGAVVVEYLGRQTYCAQPSNLPTEEKLRSLKFDFHVEQPSVLKLSNSCNAHFVKGESLKYSISGKEAENHAVHATVVSREGASAAPKQYDPILGRVLDPRNGNVAFPQMEQNLFALSLDDTSSVRGSLLDTKFAQTRVLLSKAMAGGDVLLDEYLYDVVNGQDFRATVAFLRTHVITGKIKVTATTNISDNSGCCLMLAINSGVRGKYSTDVYTICSQDSMTWNPGCKKNFSFTFNPNPCGDSWSAEMISRSRVRMTVICVSGWTLSPTTDVIAKLDWSIVNEKCEPTIYHLADCQNWLPLNRWMGKLTFPQGVTSEVRRMPLSIGGGAGATQAFLTNMPNSWISMWRYFRGELHFEVTKMSSPYIKATVTFLIAFGNLSDAFGFYESFPHRIVQFAEVEEKCTLVFSQQEFVTAWSTQVNPRTTLEADGCPYLYAIIHDSTTGTISGDFNLGVKLVGIKDFCGIGSNPGIDGSRLLGAIAQGPVCAEASDVYSPCMIASTPPAPFSDVTAVTFDLINGKITPVGDDNWNTHIYNPPIMNVLRTAAWKSGTIHVQLNVRGAGVKRADWDGQVFVYLRQSMNPESYDARTFVISQPGSAMLNFSFDIIGPNSGFEFAESPWANQTTWYLECVATNPRQIQQFEVNMRFDPNFRVAGNILMPPFPLSTETPPLLKFRFRDIERSKRSVMVGHTATAA</sequence>
<dbReference type="InterPro" id="IPR003181">
    <property type="entry name" value="Como_LCP"/>
</dbReference>
<keyword evidence="19" id="KW-0812">Transmembrane</keyword>
<evidence type="ECO:0000256" key="2">
    <source>
        <dbReference type="ARBA" id="ARBA00022448"/>
    </source>
</evidence>
<organismHost>
    <name type="scientific">Cajanus cajan</name>
    <name type="common">Pigeon pea</name>
    <name type="synonym">Cajanus indicus</name>
    <dbReference type="NCBI Taxonomy" id="3821"/>
</organismHost>
<evidence type="ECO:0000256" key="16">
    <source>
        <dbReference type="ARBA" id="ARBA00046110"/>
    </source>
</evidence>
<evidence type="ECO:0000256" key="12">
    <source>
        <dbReference type="ARBA" id="ARBA00023280"/>
    </source>
</evidence>
<evidence type="ECO:0000256" key="8">
    <source>
        <dbReference type="ARBA" id="ARBA00022884"/>
    </source>
</evidence>
<keyword evidence="11" id="KW-0342">GTP-binding</keyword>
<keyword evidence="3" id="KW-0941">Suppressor of RNA silencing</keyword>
<evidence type="ECO:0000256" key="19">
    <source>
        <dbReference type="SAM" id="Phobius"/>
    </source>
</evidence>
<evidence type="ECO:0000313" key="20">
    <source>
        <dbReference type="EMBL" id="QWC36215.1"/>
    </source>
</evidence>
<evidence type="ECO:0000256" key="7">
    <source>
        <dbReference type="ARBA" id="ARBA00022741"/>
    </source>
</evidence>